<dbReference type="OrthoDB" id="6064656at2"/>
<evidence type="ECO:0000313" key="1">
    <source>
        <dbReference type="EMBL" id="PKT71333.1"/>
    </source>
</evidence>
<dbReference type="Proteomes" id="UP000236178">
    <property type="component" value="Unassembled WGS sequence"/>
</dbReference>
<organism evidence="1 2">
    <name type="scientific">Streptomyces populi</name>
    <dbReference type="NCBI Taxonomy" id="2058924"/>
    <lineage>
        <taxon>Bacteria</taxon>
        <taxon>Bacillati</taxon>
        <taxon>Actinomycetota</taxon>
        <taxon>Actinomycetes</taxon>
        <taxon>Kitasatosporales</taxon>
        <taxon>Streptomycetaceae</taxon>
        <taxon>Streptomyces</taxon>
    </lineage>
</organism>
<evidence type="ECO:0000313" key="2">
    <source>
        <dbReference type="Proteomes" id="UP000236178"/>
    </source>
</evidence>
<gene>
    <name evidence="1" type="ORF">CW362_19940</name>
</gene>
<protein>
    <submittedName>
        <fullName evidence="1">Uncharacterized protein</fullName>
    </submittedName>
</protein>
<sequence length="64" mass="7276">MQVHCELRYGLTPALEALGSFNSWFFHDAGGDLDEWAQGLSERAAWTAIHGLKPTEIRVYREQV</sequence>
<comment type="caution">
    <text evidence="1">The sequence shown here is derived from an EMBL/GenBank/DDBJ whole genome shotgun (WGS) entry which is preliminary data.</text>
</comment>
<dbReference type="EMBL" id="PJOS01000036">
    <property type="protein sequence ID" value="PKT71333.1"/>
    <property type="molecule type" value="Genomic_DNA"/>
</dbReference>
<proteinExistence type="predicted"/>
<keyword evidence="2" id="KW-1185">Reference proteome</keyword>
<name>A0A2I0SN31_9ACTN</name>
<reference evidence="1 2" key="1">
    <citation type="submission" date="2017-12" db="EMBL/GenBank/DDBJ databases">
        <title>Streptomyces populusis sp. nov., a novel endophytic actinobacterium isolated from stems of Populus adenopoda Maxim.</title>
        <authorList>
            <person name="Wang Z."/>
        </authorList>
    </citation>
    <scope>NUCLEOTIDE SEQUENCE [LARGE SCALE GENOMIC DNA]</scope>
    <source>
        <strain evidence="1 2">A249</strain>
    </source>
</reference>
<accession>A0A2I0SN31</accession>
<dbReference type="AlphaFoldDB" id="A0A2I0SN31"/>